<dbReference type="AlphaFoldDB" id="A0ABD0YG61"/>
<accession>A0ABD0YG61</accession>
<protein>
    <submittedName>
        <fullName evidence="1">Uncharacterized protein</fullName>
    </submittedName>
</protein>
<comment type="caution">
    <text evidence="1">The sequence shown here is derived from an EMBL/GenBank/DDBJ whole genome shotgun (WGS) entry which is preliminary data.</text>
</comment>
<keyword evidence="2" id="KW-1185">Reference proteome</keyword>
<sequence length="158" mass="18333">MIVTENVNLIKSIPSQYFLEVERIVFEAIANGNKIDELKSELLKRYAITNRRAKLIAKDQIKKATEMLERRQLIDAGVTKGFWLHSGNYKPGRARKSHVEAAQRAKRGEWYDLRKGMLIDGRFTHPKELVNCNCTRKIYAELRQLSRFAVDKNIRMAA</sequence>
<dbReference type="EMBL" id="JBFDAA010000027">
    <property type="protein sequence ID" value="KAL1110045.1"/>
    <property type="molecule type" value="Genomic_DNA"/>
</dbReference>
<reference evidence="1 2" key="1">
    <citation type="submission" date="2024-07" db="EMBL/GenBank/DDBJ databases">
        <title>Chromosome-level genome assembly of the water stick insect Ranatra chinensis (Heteroptera: Nepidae).</title>
        <authorList>
            <person name="Liu X."/>
        </authorList>
    </citation>
    <scope>NUCLEOTIDE SEQUENCE [LARGE SCALE GENOMIC DNA]</scope>
    <source>
        <strain evidence="1">Cailab_2021Rc</strain>
        <tissue evidence="1">Muscle</tissue>
    </source>
</reference>
<name>A0ABD0YG61_9HEMI</name>
<evidence type="ECO:0000313" key="2">
    <source>
        <dbReference type="Proteomes" id="UP001558652"/>
    </source>
</evidence>
<dbReference type="Proteomes" id="UP001558652">
    <property type="component" value="Unassembled WGS sequence"/>
</dbReference>
<proteinExistence type="predicted"/>
<gene>
    <name evidence="1" type="ORF">AAG570_014069</name>
</gene>
<evidence type="ECO:0000313" key="1">
    <source>
        <dbReference type="EMBL" id="KAL1110045.1"/>
    </source>
</evidence>
<organism evidence="1 2">
    <name type="scientific">Ranatra chinensis</name>
    <dbReference type="NCBI Taxonomy" id="642074"/>
    <lineage>
        <taxon>Eukaryota</taxon>
        <taxon>Metazoa</taxon>
        <taxon>Ecdysozoa</taxon>
        <taxon>Arthropoda</taxon>
        <taxon>Hexapoda</taxon>
        <taxon>Insecta</taxon>
        <taxon>Pterygota</taxon>
        <taxon>Neoptera</taxon>
        <taxon>Paraneoptera</taxon>
        <taxon>Hemiptera</taxon>
        <taxon>Heteroptera</taxon>
        <taxon>Panheteroptera</taxon>
        <taxon>Nepomorpha</taxon>
        <taxon>Nepidae</taxon>
        <taxon>Ranatrinae</taxon>
        <taxon>Ranatra</taxon>
    </lineage>
</organism>